<dbReference type="EMBL" id="CP003639">
    <property type="protein sequence ID" value="AFM40639.1"/>
    <property type="molecule type" value="Genomic_DNA"/>
</dbReference>
<accession>I4D4B5</accession>
<dbReference type="RefSeq" id="WP_014826645.1">
    <property type="nucleotide sequence ID" value="NC_018068.1"/>
</dbReference>
<evidence type="ECO:0000313" key="2">
    <source>
        <dbReference type="EMBL" id="AFM40639.1"/>
    </source>
</evidence>
<dbReference type="Proteomes" id="UP000002892">
    <property type="component" value="Chromosome"/>
</dbReference>
<dbReference type="HOGENOM" id="CLU_2435962_0_0_9"/>
<name>I4D4B5_DESAJ</name>
<gene>
    <name evidence="2" type="ordered locus">Desaci_1640</name>
</gene>
<sequence>MEERVEEIKPISRIRAVRKLALRDPKRGRRELMYQFNRYHKTKRKKVTNTKSNKKPENQMNYKVSTDDISEEIKDVMNRLAFDRAMILGDQS</sequence>
<evidence type="ECO:0000313" key="3">
    <source>
        <dbReference type="Proteomes" id="UP000002892"/>
    </source>
</evidence>
<feature type="region of interest" description="Disordered" evidence="1">
    <location>
        <begin position="41"/>
        <end position="60"/>
    </location>
</feature>
<keyword evidence="3" id="KW-1185">Reference proteome</keyword>
<dbReference type="KEGG" id="dai:Desaci_1640"/>
<organism evidence="2 3">
    <name type="scientific">Desulfosporosinus acidiphilus (strain DSM 22704 / JCM 16185 / SJ4)</name>
    <dbReference type="NCBI Taxonomy" id="646529"/>
    <lineage>
        <taxon>Bacteria</taxon>
        <taxon>Bacillati</taxon>
        <taxon>Bacillota</taxon>
        <taxon>Clostridia</taxon>
        <taxon>Eubacteriales</taxon>
        <taxon>Desulfitobacteriaceae</taxon>
        <taxon>Desulfosporosinus</taxon>
    </lineage>
</organism>
<dbReference type="AlphaFoldDB" id="I4D4B5"/>
<proteinExistence type="predicted"/>
<protein>
    <submittedName>
        <fullName evidence="2">Uncharacterized protein</fullName>
    </submittedName>
</protein>
<dbReference type="OrthoDB" id="1799368at2"/>
<reference evidence="2 3" key="1">
    <citation type="journal article" date="2012" name="J. Bacteriol.">
        <title>Complete genome sequences of Desulfosporosinus orientis DSM765T, Desulfosporosinus youngiae DSM17734T, Desulfosporosinus meridiei DSM13257T, and Desulfosporosinus acidiphilus DSM22704T.</title>
        <authorList>
            <person name="Pester M."/>
            <person name="Brambilla E."/>
            <person name="Alazard D."/>
            <person name="Rattei T."/>
            <person name="Weinmaier T."/>
            <person name="Han J."/>
            <person name="Lucas S."/>
            <person name="Lapidus A."/>
            <person name="Cheng J.F."/>
            <person name="Goodwin L."/>
            <person name="Pitluck S."/>
            <person name="Peters L."/>
            <person name="Ovchinnikova G."/>
            <person name="Teshima H."/>
            <person name="Detter J.C."/>
            <person name="Han C.S."/>
            <person name="Tapia R."/>
            <person name="Land M.L."/>
            <person name="Hauser L."/>
            <person name="Kyrpides N.C."/>
            <person name="Ivanova N.N."/>
            <person name="Pagani I."/>
            <person name="Huntmann M."/>
            <person name="Wei C.L."/>
            <person name="Davenport K.W."/>
            <person name="Daligault H."/>
            <person name="Chain P.S."/>
            <person name="Chen A."/>
            <person name="Mavromatis K."/>
            <person name="Markowitz V."/>
            <person name="Szeto E."/>
            <person name="Mikhailova N."/>
            <person name="Pati A."/>
            <person name="Wagner M."/>
            <person name="Woyke T."/>
            <person name="Ollivier B."/>
            <person name="Klenk H.P."/>
            <person name="Spring S."/>
            <person name="Loy A."/>
        </authorList>
    </citation>
    <scope>NUCLEOTIDE SEQUENCE [LARGE SCALE GENOMIC DNA]</scope>
    <source>
        <strain evidence="3">DSM 22704 / JCM 16185 / SJ4</strain>
    </source>
</reference>
<evidence type="ECO:0000256" key="1">
    <source>
        <dbReference type="SAM" id="MobiDB-lite"/>
    </source>
</evidence>